<feature type="domain" description="Class II aldolase/adducin N-terminal" evidence="3">
    <location>
        <begin position="36"/>
        <end position="217"/>
    </location>
</feature>
<evidence type="ECO:0000256" key="1">
    <source>
        <dbReference type="ARBA" id="ARBA00022723"/>
    </source>
</evidence>
<dbReference type="GO" id="GO:0019323">
    <property type="term" value="P:pentose catabolic process"/>
    <property type="evidence" value="ECO:0007669"/>
    <property type="project" value="TreeGrafter"/>
</dbReference>
<dbReference type="AlphaFoldDB" id="A0A4Q9B450"/>
<dbReference type="Proteomes" id="UP000292858">
    <property type="component" value="Unassembled WGS sequence"/>
</dbReference>
<gene>
    <name evidence="4" type="ORF">ETP66_07405</name>
</gene>
<accession>A0A4Q9B450</accession>
<evidence type="ECO:0000256" key="2">
    <source>
        <dbReference type="ARBA" id="ARBA00023239"/>
    </source>
</evidence>
<reference evidence="4 5" key="1">
    <citation type="submission" date="2019-02" db="EMBL/GenBank/DDBJ databases">
        <title>Thermus sp. a novel from hot spring.</title>
        <authorList>
            <person name="Zhao Z."/>
        </authorList>
    </citation>
    <scope>NUCLEOTIDE SEQUENCE [LARGE SCALE GENOMIC DNA]</scope>
    <source>
        <strain evidence="4 5">CFH 72773T</strain>
    </source>
</reference>
<proteinExistence type="predicted"/>
<dbReference type="InterPro" id="IPR036409">
    <property type="entry name" value="Aldolase_II/adducin_N_sf"/>
</dbReference>
<keyword evidence="2" id="KW-0456">Lyase</keyword>
<dbReference type="PANTHER" id="PTHR22789">
    <property type="entry name" value="FUCULOSE PHOSPHATE ALDOLASE"/>
    <property type="match status" value="1"/>
</dbReference>
<dbReference type="EMBL" id="SIJL01000008">
    <property type="protein sequence ID" value="TBH20178.1"/>
    <property type="molecule type" value="Genomic_DNA"/>
</dbReference>
<dbReference type="SUPFAM" id="SSF53639">
    <property type="entry name" value="AraD/HMP-PK domain-like"/>
    <property type="match status" value="1"/>
</dbReference>
<dbReference type="InterPro" id="IPR001303">
    <property type="entry name" value="Aldolase_II/adducin_N"/>
</dbReference>
<keyword evidence="1" id="KW-0479">Metal-binding</keyword>
<dbReference type="GO" id="GO:0005829">
    <property type="term" value="C:cytosol"/>
    <property type="evidence" value="ECO:0007669"/>
    <property type="project" value="TreeGrafter"/>
</dbReference>
<dbReference type="InterPro" id="IPR050197">
    <property type="entry name" value="Aldolase_class_II_sugar_metab"/>
</dbReference>
<dbReference type="PANTHER" id="PTHR22789:SF0">
    <property type="entry name" value="3-OXO-TETRONATE 4-PHOSPHATE DECARBOXYLASE-RELATED"/>
    <property type="match status" value="1"/>
</dbReference>
<sequence length="231" mass="24987">MPPSIPLKWSRLPFQNSGSFWGGAVPKGKGIEEIKQELCRFAKLAWERRLIAGLGGNVSARVPGEELILITASGVSLRDTAPRNLIAVNLDGELVDKASNLTPSKELGMHLAAYRLREEVKAVFHLHPPHATAFATWGSPLPLVVDGAKARFGYVPCLDYAPSGSEMLHNIVQKGIGLFPNAWAYLLKNHGSITLGRSVAEAFYLADLLEDAAKIALLSTLARGGYPEVPR</sequence>
<dbReference type="GO" id="GO:0046872">
    <property type="term" value="F:metal ion binding"/>
    <property type="evidence" value="ECO:0007669"/>
    <property type="project" value="UniProtKB-KW"/>
</dbReference>
<dbReference type="Gene3D" id="3.40.225.10">
    <property type="entry name" value="Class II aldolase/adducin N-terminal domain"/>
    <property type="match status" value="1"/>
</dbReference>
<evidence type="ECO:0000313" key="5">
    <source>
        <dbReference type="Proteomes" id="UP000292858"/>
    </source>
</evidence>
<comment type="caution">
    <text evidence="4">The sequence shown here is derived from an EMBL/GenBank/DDBJ whole genome shotgun (WGS) entry which is preliminary data.</text>
</comment>
<evidence type="ECO:0000313" key="4">
    <source>
        <dbReference type="EMBL" id="TBH20178.1"/>
    </source>
</evidence>
<dbReference type="SMART" id="SM01007">
    <property type="entry name" value="Aldolase_II"/>
    <property type="match status" value="1"/>
</dbReference>
<protein>
    <submittedName>
        <fullName evidence="4">Class II aldolase/adducin family protein</fullName>
    </submittedName>
</protein>
<dbReference type="Pfam" id="PF00596">
    <property type="entry name" value="Aldolase_II"/>
    <property type="match status" value="1"/>
</dbReference>
<evidence type="ECO:0000259" key="3">
    <source>
        <dbReference type="SMART" id="SM01007"/>
    </source>
</evidence>
<keyword evidence="5" id="KW-1185">Reference proteome</keyword>
<organism evidence="4 5">
    <name type="scientific">Thermus thermamylovorans</name>
    <dbReference type="NCBI Taxonomy" id="2509362"/>
    <lineage>
        <taxon>Bacteria</taxon>
        <taxon>Thermotogati</taxon>
        <taxon>Deinococcota</taxon>
        <taxon>Deinococci</taxon>
        <taxon>Thermales</taxon>
        <taxon>Thermaceae</taxon>
        <taxon>Thermus</taxon>
    </lineage>
</organism>
<name>A0A4Q9B450_9DEIN</name>
<dbReference type="GO" id="GO:0016832">
    <property type="term" value="F:aldehyde-lyase activity"/>
    <property type="evidence" value="ECO:0007669"/>
    <property type="project" value="TreeGrafter"/>
</dbReference>